<sequence>MDDGNKPYMADVDSDDGSSDSNGVLVLPTRTRIIDSRSSRIRKGDPHDTDHQFTMFELPVLMATIPNHCSTKRFFKN</sequence>
<protein>
    <submittedName>
        <fullName evidence="2">Uncharacterized protein</fullName>
    </submittedName>
</protein>
<dbReference type="AlphaFoldDB" id="A0AAD5QYV4"/>
<comment type="caution">
    <text evidence="2">The sequence shown here is derived from an EMBL/GenBank/DDBJ whole genome shotgun (WGS) entry which is preliminary data.</text>
</comment>
<accession>A0AAD5QYV4</accession>
<evidence type="ECO:0000256" key="1">
    <source>
        <dbReference type="SAM" id="MobiDB-lite"/>
    </source>
</evidence>
<keyword evidence="3" id="KW-1185">Reference proteome</keyword>
<organism evidence="2 3">
    <name type="scientific">Parelaphostrongylus tenuis</name>
    <name type="common">Meningeal worm</name>
    <dbReference type="NCBI Taxonomy" id="148309"/>
    <lineage>
        <taxon>Eukaryota</taxon>
        <taxon>Metazoa</taxon>
        <taxon>Ecdysozoa</taxon>
        <taxon>Nematoda</taxon>
        <taxon>Chromadorea</taxon>
        <taxon>Rhabditida</taxon>
        <taxon>Rhabditina</taxon>
        <taxon>Rhabditomorpha</taxon>
        <taxon>Strongyloidea</taxon>
        <taxon>Metastrongylidae</taxon>
        <taxon>Parelaphostrongylus</taxon>
    </lineage>
</organism>
<dbReference type="EMBL" id="JAHQIW010005559">
    <property type="protein sequence ID" value="KAJ1366445.1"/>
    <property type="molecule type" value="Genomic_DNA"/>
</dbReference>
<proteinExistence type="predicted"/>
<gene>
    <name evidence="2" type="ORF">KIN20_027108</name>
</gene>
<evidence type="ECO:0000313" key="2">
    <source>
        <dbReference type="EMBL" id="KAJ1366445.1"/>
    </source>
</evidence>
<name>A0AAD5QYV4_PARTN</name>
<dbReference type="Proteomes" id="UP001196413">
    <property type="component" value="Unassembled WGS sequence"/>
</dbReference>
<evidence type="ECO:0000313" key="3">
    <source>
        <dbReference type="Proteomes" id="UP001196413"/>
    </source>
</evidence>
<feature type="region of interest" description="Disordered" evidence="1">
    <location>
        <begin position="1"/>
        <end position="26"/>
    </location>
</feature>
<reference evidence="2" key="1">
    <citation type="submission" date="2021-06" db="EMBL/GenBank/DDBJ databases">
        <title>Parelaphostrongylus tenuis whole genome reference sequence.</title>
        <authorList>
            <person name="Garwood T.J."/>
            <person name="Larsen P.A."/>
            <person name="Fountain-Jones N.M."/>
            <person name="Garbe J.R."/>
            <person name="Macchietto M.G."/>
            <person name="Kania S.A."/>
            <person name="Gerhold R.W."/>
            <person name="Richards J.E."/>
            <person name="Wolf T.M."/>
        </authorList>
    </citation>
    <scope>NUCLEOTIDE SEQUENCE</scope>
    <source>
        <strain evidence="2">MNPRO001-30</strain>
        <tissue evidence="2">Meninges</tissue>
    </source>
</reference>